<organism evidence="3 4">
    <name type="scientific">Plesiocystis pacifica SIR-1</name>
    <dbReference type="NCBI Taxonomy" id="391625"/>
    <lineage>
        <taxon>Bacteria</taxon>
        <taxon>Pseudomonadati</taxon>
        <taxon>Myxococcota</taxon>
        <taxon>Polyangia</taxon>
        <taxon>Nannocystales</taxon>
        <taxon>Nannocystaceae</taxon>
        <taxon>Plesiocystis</taxon>
    </lineage>
</organism>
<comment type="similarity">
    <text evidence="1">Belongs to the GSP E family.</text>
</comment>
<keyword evidence="4" id="KW-1185">Reference proteome</keyword>
<dbReference type="PANTHER" id="PTHR30486:SF16">
    <property type="entry name" value="TWITCHING MOTILITY PROTEIN PILT"/>
    <property type="match status" value="1"/>
</dbReference>
<dbReference type="InterPro" id="IPR006321">
    <property type="entry name" value="PilT/PilU"/>
</dbReference>
<evidence type="ECO:0000256" key="1">
    <source>
        <dbReference type="ARBA" id="ARBA00006611"/>
    </source>
</evidence>
<protein>
    <submittedName>
        <fullName evidence="3">Twitching motility protein</fullName>
    </submittedName>
</protein>
<dbReference type="Gene3D" id="3.30.450.90">
    <property type="match status" value="1"/>
</dbReference>
<dbReference type="AlphaFoldDB" id="A6FYD3"/>
<evidence type="ECO:0000259" key="2">
    <source>
        <dbReference type="PROSITE" id="PS00662"/>
    </source>
</evidence>
<dbReference type="eggNOG" id="COG2805">
    <property type="taxonomic scope" value="Bacteria"/>
</dbReference>
<dbReference type="STRING" id="391625.PPSIR1_40015"/>
<gene>
    <name evidence="3" type="ORF">PPSIR1_40015</name>
</gene>
<dbReference type="SUPFAM" id="SSF52540">
    <property type="entry name" value="P-loop containing nucleoside triphosphate hydrolases"/>
    <property type="match status" value="1"/>
</dbReference>
<dbReference type="NCBIfam" id="TIGR01420">
    <property type="entry name" value="pilT_fam"/>
    <property type="match status" value="1"/>
</dbReference>
<dbReference type="Proteomes" id="UP000005801">
    <property type="component" value="Unassembled WGS sequence"/>
</dbReference>
<feature type="domain" description="Bacterial type II secretion system protein E" evidence="2">
    <location>
        <begin position="196"/>
        <end position="210"/>
    </location>
</feature>
<dbReference type="InterPro" id="IPR027417">
    <property type="entry name" value="P-loop_NTPase"/>
</dbReference>
<dbReference type="OrthoDB" id="9805147at2"/>
<dbReference type="Pfam" id="PF00437">
    <property type="entry name" value="T2SSE"/>
    <property type="match status" value="1"/>
</dbReference>
<dbReference type="EMBL" id="ABCS01000003">
    <property type="protein sequence ID" value="EDM81512.1"/>
    <property type="molecule type" value="Genomic_DNA"/>
</dbReference>
<dbReference type="Gene3D" id="3.40.50.300">
    <property type="entry name" value="P-loop containing nucleotide triphosphate hydrolases"/>
    <property type="match status" value="1"/>
</dbReference>
<comment type="caution">
    <text evidence="3">The sequence shown here is derived from an EMBL/GenBank/DDBJ whole genome shotgun (WGS) entry which is preliminary data.</text>
</comment>
<dbReference type="PANTHER" id="PTHR30486">
    <property type="entry name" value="TWITCHING MOTILITY PROTEIN PILT"/>
    <property type="match status" value="1"/>
</dbReference>
<accession>A6FYD3</accession>
<name>A6FYD3_9BACT</name>
<dbReference type="CDD" id="cd01131">
    <property type="entry name" value="PilT"/>
    <property type="match status" value="1"/>
</dbReference>
<sequence>MAQVNLHQLLKAMLEQGATDLHVTMNSPPMLRLDGRLVPLRTPPFSADDSRTLCYSILSDKQKHRFEESLELDLSFGVKGLARFRANLYMQKGAVAGAFRLIPYEIRTFETLGLPEIVRELARKPRGLVLVTGPTGSGKSTTLAAMLDMINKTRREHIITLEDPIEYIHNHQKCLVNQREIGADSDSFSNALKSILRQDPDVVLIGEMRDPETISAALTVAETGHLTFGTLHTNSALQTINRIIDVFPPHQQSQIRAQLSFVLEGVLCQALLPKKGGGRALSLEVMVPTPAIRNLMREDKVHQIYSQMQVGQGEHGMQTFNQSLAELVLNGTIERDIALKRSSQPQELISMLKSGKGLSQVQRKKRDY</sequence>
<evidence type="ECO:0000313" key="4">
    <source>
        <dbReference type="Proteomes" id="UP000005801"/>
    </source>
</evidence>
<dbReference type="GO" id="GO:0016887">
    <property type="term" value="F:ATP hydrolysis activity"/>
    <property type="evidence" value="ECO:0007669"/>
    <property type="project" value="InterPro"/>
</dbReference>
<dbReference type="InterPro" id="IPR001482">
    <property type="entry name" value="T2SS/T4SS_dom"/>
</dbReference>
<proteinExistence type="inferred from homology"/>
<dbReference type="RefSeq" id="WP_006969482.1">
    <property type="nucleotide sequence ID" value="NZ_ABCS01000003.1"/>
</dbReference>
<reference evidence="3 4" key="1">
    <citation type="submission" date="2007-06" db="EMBL/GenBank/DDBJ databases">
        <authorList>
            <person name="Shimkets L."/>
            <person name="Ferriera S."/>
            <person name="Johnson J."/>
            <person name="Kravitz S."/>
            <person name="Beeson K."/>
            <person name="Sutton G."/>
            <person name="Rogers Y.-H."/>
            <person name="Friedman R."/>
            <person name="Frazier M."/>
            <person name="Venter J.C."/>
        </authorList>
    </citation>
    <scope>NUCLEOTIDE SEQUENCE [LARGE SCALE GENOMIC DNA]</scope>
    <source>
        <strain evidence="3 4">SIR-1</strain>
    </source>
</reference>
<dbReference type="GO" id="GO:0005524">
    <property type="term" value="F:ATP binding"/>
    <property type="evidence" value="ECO:0007669"/>
    <property type="project" value="InterPro"/>
</dbReference>
<dbReference type="PROSITE" id="PS00662">
    <property type="entry name" value="T2SP_E"/>
    <property type="match status" value="1"/>
</dbReference>
<evidence type="ECO:0000313" key="3">
    <source>
        <dbReference type="EMBL" id="EDM81512.1"/>
    </source>
</evidence>
<dbReference type="InterPro" id="IPR050921">
    <property type="entry name" value="T4SS_GSP_E_ATPase"/>
</dbReference>